<feature type="region of interest" description="Disordered" evidence="1">
    <location>
        <begin position="1"/>
        <end position="23"/>
    </location>
</feature>
<keyword evidence="4" id="KW-1185">Reference proteome</keyword>
<dbReference type="AlphaFoldDB" id="A0A1H1YAM3"/>
<dbReference type="EMBL" id="LT629758">
    <property type="protein sequence ID" value="SDT18309.1"/>
    <property type="molecule type" value="Genomic_DNA"/>
</dbReference>
<evidence type="ECO:0000313" key="4">
    <source>
        <dbReference type="Proteomes" id="UP000198688"/>
    </source>
</evidence>
<keyword evidence="2" id="KW-1133">Transmembrane helix</keyword>
<sequence>MSRPGFSRPRPKDHLADSTGEGGNFAFRLTTVIGPARLLAAALTVSAVLVVLATVLVGWATVGIP</sequence>
<evidence type="ECO:0000256" key="1">
    <source>
        <dbReference type="SAM" id="MobiDB-lite"/>
    </source>
</evidence>
<evidence type="ECO:0000313" key="3">
    <source>
        <dbReference type="EMBL" id="SDT18309.1"/>
    </source>
</evidence>
<organism evidence="3 4">
    <name type="scientific">Actinoplanes derwentensis</name>
    <dbReference type="NCBI Taxonomy" id="113562"/>
    <lineage>
        <taxon>Bacteria</taxon>
        <taxon>Bacillati</taxon>
        <taxon>Actinomycetota</taxon>
        <taxon>Actinomycetes</taxon>
        <taxon>Micromonosporales</taxon>
        <taxon>Micromonosporaceae</taxon>
        <taxon>Actinoplanes</taxon>
    </lineage>
</organism>
<proteinExistence type="predicted"/>
<evidence type="ECO:0000256" key="2">
    <source>
        <dbReference type="SAM" id="Phobius"/>
    </source>
</evidence>
<accession>A0A1H1YAM3</accession>
<keyword evidence="2" id="KW-0812">Transmembrane</keyword>
<gene>
    <name evidence="3" type="ORF">SAMN04489716_2772</name>
</gene>
<reference evidence="3 4" key="1">
    <citation type="submission" date="2016-10" db="EMBL/GenBank/DDBJ databases">
        <authorList>
            <person name="de Groot N.N."/>
        </authorList>
    </citation>
    <scope>NUCLEOTIDE SEQUENCE [LARGE SCALE GENOMIC DNA]</scope>
    <source>
        <strain evidence="3 4">DSM 43941</strain>
    </source>
</reference>
<protein>
    <submittedName>
        <fullName evidence="3">Uncharacterized protein</fullName>
    </submittedName>
</protein>
<feature type="transmembrane region" description="Helical" evidence="2">
    <location>
        <begin position="38"/>
        <end position="62"/>
    </location>
</feature>
<keyword evidence="2" id="KW-0472">Membrane</keyword>
<name>A0A1H1YAM3_9ACTN</name>
<dbReference type="Proteomes" id="UP000198688">
    <property type="component" value="Chromosome I"/>
</dbReference>